<proteinExistence type="predicted"/>
<evidence type="ECO:0008006" key="4">
    <source>
        <dbReference type="Google" id="ProtNLM"/>
    </source>
</evidence>
<dbReference type="HOGENOM" id="CLU_189144_1_0_9"/>
<name>B1IJ00_CLOBK</name>
<dbReference type="EMBL" id="CP000939">
    <property type="protein sequence ID" value="ACA44675.1"/>
    <property type="molecule type" value="Genomic_DNA"/>
</dbReference>
<dbReference type="KEGG" id="cbb:CLD_2079"/>
<keyword evidence="1" id="KW-1133">Transmembrane helix</keyword>
<organism evidence="2 3">
    <name type="scientific">Clostridium botulinum (strain Okra / Type B1)</name>
    <dbReference type="NCBI Taxonomy" id="498213"/>
    <lineage>
        <taxon>Bacteria</taxon>
        <taxon>Bacillati</taxon>
        <taxon>Bacillota</taxon>
        <taxon>Clostridia</taxon>
        <taxon>Eubacteriales</taxon>
        <taxon>Clostridiaceae</taxon>
        <taxon>Clostridium</taxon>
    </lineage>
</organism>
<reference evidence="2 3" key="1">
    <citation type="journal article" date="2007" name="PLoS ONE">
        <title>Analysis of the neurotoxin complex genes in Clostridium botulinum A1-A4 and B1 strains: BoNT/A3, /Ba4 and /B1 clusters are located within plasmids.</title>
        <authorList>
            <person name="Smith T.J."/>
            <person name="Hill K.K."/>
            <person name="Foley B.T."/>
            <person name="Detter J.C."/>
            <person name="Munk A.C."/>
            <person name="Bruce D.C."/>
            <person name="Doggett N.A."/>
            <person name="Smith L.A."/>
            <person name="Marks J.D."/>
            <person name="Xie G."/>
            <person name="Brettin T.S."/>
        </authorList>
    </citation>
    <scope>NUCLEOTIDE SEQUENCE [LARGE SCALE GENOMIC DNA]</scope>
    <source>
        <strain evidence="3">Okra / Type B1</strain>
    </source>
</reference>
<sequence length="79" mass="9121">MQFNTIFLDRKVGDYMKFLEQFLQIKKIIALLTTIVFCILALKTNISSTEFLSVFTLIIGFYFGQSSARQAVKESKEQD</sequence>
<dbReference type="Proteomes" id="UP000008541">
    <property type="component" value="Chromosome"/>
</dbReference>
<evidence type="ECO:0000313" key="2">
    <source>
        <dbReference type="EMBL" id="ACA44675.1"/>
    </source>
</evidence>
<dbReference type="AlphaFoldDB" id="B1IJ00"/>
<evidence type="ECO:0000313" key="3">
    <source>
        <dbReference type="Proteomes" id="UP000008541"/>
    </source>
</evidence>
<feature type="transmembrane region" description="Helical" evidence="1">
    <location>
        <begin position="48"/>
        <end position="64"/>
    </location>
</feature>
<protein>
    <recommendedName>
        <fullName evidence="4">Phage exported protein</fullName>
    </recommendedName>
</protein>
<keyword evidence="1" id="KW-0812">Transmembrane</keyword>
<evidence type="ECO:0000256" key="1">
    <source>
        <dbReference type="SAM" id="Phobius"/>
    </source>
</evidence>
<gene>
    <name evidence="2" type="ordered locus">CLD_2079</name>
</gene>
<feature type="transmembrane region" description="Helical" evidence="1">
    <location>
        <begin position="25"/>
        <end position="42"/>
    </location>
</feature>
<accession>B1IJ00</accession>
<keyword evidence="1" id="KW-0472">Membrane</keyword>